<dbReference type="InterPro" id="IPR011545">
    <property type="entry name" value="DEAD/DEAH_box_helicase_dom"/>
</dbReference>
<dbReference type="Pfam" id="PF00397">
    <property type="entry name" value="WW"/>
    <property type="match status" value="2"/>
</dbReference>
<evidence type="ECO:0000256" key="9">
    <source>
        <dbReference type="ARBA" id="ARBA00022840"/>
    </source>
</evidence>
<dbReference type="FunFam" id="3.40.50.300:FF:000079">
    <property type="entry name" value="probable ATP-dependent RNA helicase DDX17"/>
    <property type="match status" value="1"/>
</dbReference>
<comment type="function">
    <text evidence="12">ATP-dependent RNA helicase required for 60S ribosomal subunit synthesis. Involved in efficient pre-rRNA processing, predominantly at site A3, which is necessary for the normal formation of 25S and 5.8S rRNAs.</text>
</comment>
<gene>
    <name evidence="19" type="ORF">DEO72_LG1g1058</name>
</gene>
<comment type="similarity">
    <text evidence="2">Belongs to the DEAD box helicase family. DDX5/DBP2 subfamily.</text>
</comment>
<evidence type="ECO:0000256" key="14">
    <source>
        <dbReference type="SAM" id="MobiDB-lite"/>
    </source>
</evidence>
<proteinExistence type="inferred from homology"/>
<feature type="region of interest" description="Disordered" evidence="14">
    <location>
        <begin position="437"/>
        <end position="463"/>
    </location>
</feature>
<dbReference type="EMBL" id="CP039345">
    <property type="protein sequence ID" value="QCD77434.1"/>
    <property type="molecule type" value="Genomic_DNA"/>
</dbReference>
<dbReference type="SUPFAM" id="SSF51045">
    <property type="entry name" value="WW domain"/>
    <property type="match status" value="2"/>
</dbReference>
<feature type="compositionally biased region" description="Low complexity" evidence="14">
    <location>
        <begin position="1360"/>
        <end position="1374"/>
    </location>
</feature>
<evidence type="ECO:0000256" key="5">
    <source>
        <dbReference type="ARBA" id="ARBA00022552"/>
    </source>
</evidence>
<dbReference type="Pfam" id="PF00271">
    <property type="entry name" value="Helicase_C"/>
    <property type="match status" value="1"/>
</dbReference>
<feature type="domain" description="WW" evidence="15">
    <location>
        <begin position="231"/>
        <end position="265"/>
    </location>
</feature>
<dbReference type="GO" id="GO:0003724">
    <property type="term" value="F:RNA helicase activity"/>
    <property type="evidence" value="ECO:0007669"/>
    <property type="project" value="UniProtKB-EC"/>
</dbReference>
<dbReference type="InterPro" id="IPR014001">
    <property type="entry name" value="Helicase_ATP-bd"/>
</dbReference>
<dbReference type="PROSITE" id="PS01159">
    <property type="entry name" value="WW_DOMAIN_1"/>
    <property type="match status" value="2"/>
</dbReference>
<dbReference type="InterPro" id="IPR001650">
    <property type="entry name" value="Helicase_C-like"/>
</dbReference>
<dbReference type="SUPFAM" id="SSF52540">
    <property type="entry name" value="P-loop containing nucleoside triphosphate hydrolases"/>
    <property type="match status" value="1"/>
</dbReference>
<keyword evidence="6" id="KW-0547">Nucleotide-binding</keyword>
<keyword evidence="7" id="KW-0378">Hydrolase</keyword>
<dbReference type="SMART" id="SM00487">
    <property type="entry name" value="DEXDc"/>
    <property type="match status" value="1"/>
</dbReference>
<dbReference type="FunFam" id="3.40.50.300:FF:000008">
    <property type="entry name" value="ATP-dependent RNA helicase RhlB"/>
    <property type="match status" value="1"/>
</dbReference>
<feature type="domain" description="DEAD-box RNA helicase Q" evidence="18">
    <location>
        <begin position="712"/>
        <end position="740"/>
    </location>
</feature>
<keyword evidence="5" id="KW-0698">rRNA processing</keyword>
<dbReference type="EC" id="3.6.4.13" evidence="3"/>
<feature type="compositionally biased region" description="Low complexity" evidence="14">
    <location>
        <begin position="297"/>
        <end position="341"/>
    </location>
</feature>
<dbReference type="SMART" id="SM00456">
    <property type="entry name" value="WW"/>
    <property type="match status" value="2"/>
</dbReference>
<evidence type="ECO:0000256" key="2">
    <source>
        <dbReference type="ARBA" id="ARBA00009334"/>
    </source>
</evidence>
<feature type="compositionally biased region" description="Polar residues" evidence="14">
    <location>
        <begin position="131"/>
        <end position="155"/>
    </location>
</feature>
<keyword evidence="10" id="KW-0694">RNA-binding</keyword>
<dbReference type="CDD" id="cd18787">
    <property type="entry name" value="SF2_C_DEAD"/>
    <property type="match status" value="1"/>
</dbReference>
<dbReference type="SMART" id="SM00490">
    <property type="entry name" value="HELICc"/>
    <property type="match status" value="1"/>
</dbReference>
<feature type="compositionally biased region" description="Low complexity" evidence="14">
    <location>
        <begin position="156"/>
        <end position="184"/>
    </location>
</feature>
<dbReference type="InterPro" id="IPR014014">
    <property type="entry name" value="RNA_helicase_DEAD_Q_motif"/>
</dbReference>
<dbReference type="InterPro" id="IPR000629">
    <property type="entry name" value="RNA-helicase_DEAD-box_CS"/>
</dbReference>
<sequence length="1398" mass="152030">MATAEAASAGLGPRYAPDDPTLPQPWKGLIDGSTGVLYYWNPETNVTQYEKPAPLTPPLPAPVASAPSLAPIPVAHTMQAGGMAPQHGQQLMQGQPSQQQVGHLAQQHGQSMPPQQQQQQSPHMVQTTQQNPSQGGQSAPQQNSLMTQSGLHQARQQMMQPQGQMLQQPQGQQIQHQIPPQTMHSQHFGQGMPQDHGSHIVPPQRYPYKFVMATAEAASAGLGPRYAPDDPTLPQPWKGLIDGSTGVLYYWNPETNVTQYEKPAPLTPPLPAPVASAPSLAPIPVAHTMQAGGMAPQHGQQLMQGQPSQQQVGHLAQQHGQSMPPQQQQQQSPHMVQTTQQNPSQGGQSAPQQNSLMTQSGLHQARQQMMQPQGQMLQQPQGQQIQHQIPPQTMHSQHFGQGMPQDHGSHIVPPQVHQFPTQNMHYMSYQQNIITPRQPNSQHLQPNTVSPGQPNPQQVQHNMHGQPFENQQTAFQKVEETEFKNGSQVGLSPSQYPQRSTLPAQNNQNLPADTASGQMPNVGVNAGQPQQFRTSLSGSVQKSPSAMPLQQGGSDLYYQHGPNFNKQMSPGMMHGHPSNVHPVGQKMSHEDNLRGRGGNEYYYNSNKDMPTMGRLQPDMTQIPVPRNQQDMRIGNTPFQNVMPSGNGSGIAGNAMPSMFVPPMGGPSPLSNNTLMRPSYMGSSDASDLSPAEIYCQQHEVTATGGDIPPPFMTFDATGFPPEILREIYSAGFSNPTPIQAQTWPVALQGRDIVAIAKTGSGKTLGYLIPAFILLRQRQNNSLNGPTVLVLAPTRELATQIHNEVIKFGRSSRVSCTCLYGGAPKAFQLKELDRGADIVVATPGRLNDILEMKKIDFGQVSLLVLDEADRMLDMGFEPQIRKIVDEIPARRQTLMYTATWPKEVRKIASELLVNPVQVNIGSADELAANKAITQYVEVVPQMEKQRRLEQILRSQERGSKVIIFCSTKRLCDQLARNIGRTFGAAAIHGDKSQGERDWVLSQFRTGKSPILVATDVAARGLDIKDIRVVINYDFPTGIEDYVHRIGRTGRAGATGVSYTFFSEQDWKHAGDLIKVLEGANQHVLPELRQMAMRGPSNFGKERGGMSRFDSGGGRWETGGRGSMRDGGFGGRGGMRDGGFGGRGGGMRDGGFGGRGGGMRDGGGFGGRGGGMRDGGFGGRGGGGGFGGRGGMRDGAGGRGDFFPGRGNRGRGSGGLRGGHVGWGRGERGMDDRGQGRGRGRFDNRRDASYKSRGRSYSRSPDRVRTWDYSSSSRSRSRSRSRSWSRGRSRSRSRSWSRGRSYSRSRSRSRSHTRSRSRSRSPSYDRRDRSVQQVPDRKDLRAHEVGTSDPRMLPLSPGPGTQENSSLGSEQGQQQSVIGSSDPGNPEAVADISHQSGSGV</sequence>
<feature type="compositionally biased region" description="Polar residues" evidence="14">
    <location>
        <begin position="484"/>
        <end position="519"/>
    </location>
</feature>
<feature type="region of interest" description="Disordered" evidence="14">
    <location>
        <begin position="1"/>
        <end position="27"/>
    </location>
</feature>
<evidence type="ECO:0000256" key="3">
    <source>
        <dbReference type="ARBA" id="ARBA00012552"/>
    </source>
</evidence>
<dbReference type="GO" id="GO:0005524">
    <property type="term" value="F:ATP binding"/>
    <property type="evidence" value="ECO:0007669"/>
    <property type="project" value="UniProtKB-KW"/>
</dbReference>
<dbReference type="PROSITE" id="PS00039">
    <property type="entry name" value="DEAD_ATP_HELICASE"/>
    <property type="match status" value="1"/>
</dbReference>
<comment type="subcellular location">
    <subcellularLocation>
        <location evidence="1">Nucleus</location>
        <location evidence="1">Nucleolus</location>
    </subcellularLocation>
</comment>
<dbReference type="PROSITE" id="PS50020">
    <property type="entry name" value="WW_DOMAIN_2"/>
    <property type="match status" value="2"/>
</dbReference>
<evidence type="ECO:0000259" key="17">
    <source>
        <dbReference type="PROSITE" id="PS51194"/>
    </source>
</evidence>
<evidence type="ECO:0000313" key="20">
    <source>
        <dbReference type="Proteomes" id="UP000501690"/>
    </source>
</evidence>
<dbReference type="PROSITE" id="PS51195">
    <property type="entry name" value="Q_MOTIF"/>
    <property type="match status" value="1"/>
</dbReference>
<feature type="short sequence motif" description="Q motif" evidence="13">
    <location>
        <begin position="712"/>
        <end position="740"/>
    </location>
</feature>
<dbReference type="InterPro" id="IPR036020">
    <property type="entry name" value="WW_dom_sf"/>
</dbReference>
<feature type="region of interest" description="Disordered" evidence="14">
    <location>
        <begin position="292"/>
        <end position="411"/>
    </location>
</feature>
<feature type="region of interest" description="Disordered" evidence="14">
    <location>
        <begin position="81"/>
        <end position="196"/>
    </location>
</feature>
<dbReference type="InterPro" id="IPR027417">
    <property type="entry name" value="P-loop_NTPase"/>
</dbReference>
<evidence type="ECO:0000259" key="16">
    <source>
        <dbReference type="PROSITE" id="PS51192"/>
    </source>
</evidence>
<feature type="domain" description="Helicase C-terminal" evidence="17">
    <location>
        <begin position="946"/>
        <end position="1090"/>
    </location>
</feature>
<keyword evidence="4" id="KW-0690">Ribosome biogenesis</keyword>
<dbReference type="InterPro" id="IPR044742">
    <property type="entry name" value="DEAD/DEAH_RhlB"/>
</dbReference>
<feature type="domain" description="WW" evidence="15">
    <location>
        <begin position="20"/>
        <end position="54"/>
    </location>
</feature>
<keyword evidence="11" id="KW-0539">Nucleus</keyword>
<evidence type="ECO:0000256" key="1">
    <source>
        <dbReference type="ARBA" id="ARBA00004604"/>
    </source>
</evidence>
<name>A0A4D6KUM7_VIGUN</name>
<dbReference type="PROSITE" id="PS51192">
    <property type="entry name" value="HELICASE_ATP_BIND_1"/>
    <property type="match status" value="1"/>
</dbReference>
<dbReference type="Proteomes" id="UP000501690">
    <property type="component" value="Linkage Group LG1"/>
</dbReference>
<evidence type="ECO:0000256" key="7">
    <source>
        <dbReference type="ARBA" id="ARBA00022801"/>
    </source>
</evidence>
<feature type="compositionally biased region" description="Gly residues" evidence="14">
    <location>
        <begin position="1208"/>
        <end position="1222"/>
    </location>
</feature>
<evidence type="ECO:0000256" key="10">
    <source>
        <dbReference type="ARBA" id="ARBA00022884"/>
    </source>
</evidence>
<keyword evidence="9" id="KW-0067">ATP-binding</keyword>
<feature type="compositionally biased region" description="Low complexity" evidence="14">
    <location>
        <begin position="367"/>
        <end position="395"/>
    </location>
</feature>
<feature type="compositionally biased region" description="Basic residues" evidence="14">
    <location>
        <begin position="1273"/>
        <end position="1317"/>
    </location>
</feature>
<evidence type="ECO:0000256" key="12">
    <source>
        <dbReference type="ARBA" id="ARBA00037449"/>
    </source>
</evidence>
<evidence type="ECO:0000256" key="8">
    <source>
        <dbReference type="ARBA" id="ARBA00022806"/>
    </source>
</evidence>
<feature type="compositionally biased region" description="Basic and acidic residues" evidence="14">
    <location>
        <begin position="1321"/>
        <end position="1344"/>
    </location>
</feature>
<feature type="compositionally biased region" description="Polar residues" evidence="14">
    <location>
        <begin position="342"/>
        <end position="366"/>
    </location>
</feature>
<keyword evidence="8 19" id="KW-0347">Helicase</keyword>
<keyword evidence="20" id="KW-1185">Reference proteome</keyword>
<dbReference type="CDD" id="cd00268">
    <property type="entry name" value="DEADc"/>
    <property type="match status" value="1"/>
</dbReference>
<dbReference type="InterPro" id="IPR001202">
    <property type="entry name" value="WW_dom"/>
</dbReference>
<dbReference type="GO" id="GO:0016787">
    <property type="term" value="F:hydrolase activity"/>
    <property type="evidence" value="ECO:0007669"/>
    <property type="project" value="UniProtKB-KW"/>
</dbReference>
<reference evidence="19 20" key="1">
    <citation type="submission" date="2019-04" db="EMBL/GenBank/DDBJ databases">
        <title>An improved genome assembly and genetic linkage map for asparagus bean, Vigna unguiculata ssp. sesquipedialis.</title>
        <authorList>
            <person name="Xia Q."/>
            <person name="Zhang R."/>
            <person name="Dong Y."/>
        </authorList>
    </citation>
    <scope>NUCLEOTIDE SEQUENCE [LARGE SCALE GENOMIC DNA]</scope>
    <source>
        <tissue evidence="19">Leaf</tissue>
    </source>
</reference>
<feature type="compositionally biased region" description="Low complexity" evidence="14">
    <location>
        <begin position="86"/>
        <end position="130"/>
    </location>
</feature>
<feature type="compositionally biased region" description="Basic and acidic residues" evidence="14">
    <location>
        <begin position="1223"/>
        <end position="1248"/>
    </location>
</feature>
<evidence type="ECO:0000259" key="18">
    <source>
        <dbReference type="PROSITE" id="PS51195"/>
    </source>
</evidence>
<feature type="domain" description="Helicase ATP-binding" evidence="16">
    <location>
        <begin position="743"/>
        <end position="917"/>
    </location>
</feature>
<evidence type="ECO:0000256" key="11">
    <source>
        <dbReference type="ARBA" id="ARBA00023242"/>
    </source>
</evidence>
<dbReference type="PANTHER" id="PTHR47958">
    <property type="entry name" value="ATP-DEPENDENT RNA HELICASE DBP3"/>
    <property type="match status" value="1"/>
</dbReference>
<dbReference type="GO" id="GO:0003723">
    <property type="term" value="F:RNA binding"/>
    <property type="evidence" value="ECO:0007669"/>
    <property type="project" value="UniProtKB-KW"/>
</dbReference>
<feature type="region of interest" description="Disordered" evidence="14">
    <location>
        <begin position="1093"/>
        <end position="1398"/>
    </location>
</feature>
<feature type="compositionally biased region" description="Gly residues" evidence="14">
    <location>
        <begin position="1109"/>
        <end position="1198"/>
    </location>
</feature>
<evidence type="ECO:0000256" key="6">
    <source>
        <dbReference type="ARBA" id="ARBA00022741"/>
    </source>
</evidence>
<accession>A0A4D6KUM7</accession>
<dbReference type="Gene3D" id="3.40.50.300">
    <property type="entry name" value="P-loop containing nucleotide triphosphate hydrolases"/>
    <property type="match status" value="2"/>
</dbReference>
<organism evidence="19 20">
    <name type="scientific">Vigna unguiculata</name>
    <name type="common">Cowpea</name>
    <dbReference type="NCBI Taxonomy" id="3917"/>
    <lineage>
        <taxon>Eukaryota</taxon>
        <taxon>Viridiplantae</taxon>
        <taxon>Streptophyta</taxon>
        <taxon>Embryophyta</taxon>
        <taxon>Tracheophyta</taxon>
        <taxon>Spermatophyta</taxon>
        <taxon>Magnoliopsida</taxon>
        <taxon>eudicotyledons</taxon>
        <taxon>Gunneridae</taxon>
        <taxon>Pentapetalae</taxon>
        <taxon>rosids</taxon>
        <taxon>fabids</taxon>
        <taxon>Fabales</taxon>
        <taxon>Fabaceae</taxon>
        <taxon>Papilionoideae</taxon>
        <taxon>50 kb inversion clade</taxon>
        <taxon>NPAAA clade</taxon>
        <taxon>indigoferoid/millettioid clade</taxon>
        <taxon>Phaseoleae</taxon>
        <taxon>Vigna</taxon>
    </lineage>
</organism>
<evidence type="ECO:0000313" key="19">
    <source>
        <dbReference type="EMBL" id="QCD77434.1"/>
    </source>
</evidence>
<evidence type="ECO:0000256" key="4">
    <source>
        <dbReference type="ARBA" id="ARBA00022517"/>
    </source>
</evidence>
<feature type="region of interest" description="Disordered" evidence="14">
    <location>
        <begin position="482"/>
        <end position="529"/>
    </location>
</feature>
<dbReference type="Pfam" id="PF00270">
    <property type="entry name" value="DEAD"/>
    <property type="match status" value="1"/>
</dbReference>
<evidence type="ECO:0000259" key="15">
    <source>
        <dbReference type="PROSITE" id="PS50020"/>
    </source>
</evidence>
<protein>
    <recommendedName>
        <fullName evidence="3">RNA helicase</fullName>
        <ecNumber evidence="3">3.6.4.13</ecNumber>
    </recommendedName>
</protein>
<evidence type="ECO:0000256" key="13">
    <source>
        <dbReference type="PROSITE-ProRule" id="PRU00552"/>
    </source>
</evidence>
<dbReference type="PROSITE" id="PS51194">
    <property type="entry name" value="HELICASE_CTER"/>
    <property type="match status" value="1"/>
</dbReference>